<feature type="domain" description="Response regulatory" evidence="3">
    <location>
        <begin position="4"/>
        <end position="117"/>
    </location>
</feature>
<evidence type="ECO:0000313" key="4">
    <source>
        <dbReference type="EMBL" id="CAD5108980.1"/>
    </source>
</evidence>
<sequence length="159" mass="17865">MANKVMVVEDEQILAQNLKVYLETLQWDVRLASDGDSAIRLAEEFRPDVIVIDYRLPDMEGFEVLDAISDEWEGRSVLITAHPTSEVYDAAIHHGVGHILFKPFPLGELARAIHNRVGEASGRSGASVLVDRRHNKEVSFPLQLYDGSWVLADRRRSDG</sequence>
<dbReference type="SUPFAM" id="SSF52172">
    <property type="entry name" value="CheY-like"/>
    <property type="match status" value="1"/>
</dbReference>
<organism evidence="4 5">
    <name type="scientific">Zestomonas carbonaria</name>
    <dbReference type="NCBI Taxonomy" id="2762745"/>
    <lineage>
        <taxon>Bacteria</taxon>
        <taxon>Pseudomonadati</taxon>
        <taxon>Pseudomonadota</taxon>
        <taxon>Gammaproteobacteria</taxon>
        <taxon>Pseudomonadales</taxon>
        <taxon>Pseudomonadaceae</taxon>
        <taxon>Zestomonas</taxon>
    </lineage>
</organism>
<dbReference type="InterPro" id="IPR001789">
    <property type="entry name" value="Sig_transdc_resp-reg_receiver"/>
</dbReference>
<dbReference type="EMBL" id="CAJFCI010000067">
    <property type="protein sequence ID" value="CAD5108980.1"/>
    <property type="molecule type" value="Genomic_DNA"/>
</dbReference>
<dbReference type="SMART" id="SM00448">
    <property type="entry name" value="REC"/>
    <property type="match status" value="1"/>
</dbReference>
<keyword evidence="1 2" id="KW-0597">Phosphoprotein</keyword>
<evidence type="ECO:0000256" key="1">
    <source>
        <dbReference type="ARBA" id="ARBA00022553"/>
    </source>
</evidence>
<accession>A0A7U7ERN4</accession>
<protein>
    <submittedName>
        <fullName evidence="4">Regulator of RpoS</fullName>
    </submittedName>
</protein>
<evidence type="ECO:0000256" key="2">
    <source>
        <dbReference type="PROSITE-ProRule" id="PRU00169"/>
    </source>
</evidence>
<dbReference type="GO" id="GO:0000160">
    <property type="term" value="P:phosphorelay signal transduction system"/>
    <property type="evidence" value="ECO:0007669"/>
    <property type="project" value="InterPro"/>
</dbReference>
<dbReference type="RefSeq" id="WP_187672295.1">
    <property type="nucleotide sequence ID" value="NZ_CAJFCI010000067.1"/>
</dbReference>
<dbReference type="InterPro" id="IPR011006">
    <property type="entry name" value="CheY-like_superfamily"/>
</dbReference>
<comment type="caution">
    <text evidence="4">The sequence shown here is derived from an EMBL/GenBank/DDBJ whole genome shotgun (WGS) entry which is preliminary data.</text>
</comment>
<name>A0A7U7ERN4_9GAMM</name>
<dbReference type="PROSITE" id="PS50110">
    <property type="entry name" value="RESPONSE_REGULATORY"/>
    <property type="match status" value="1"/>
</dbReference>
<dbReference type="AlphaFoldDB" id="A0A7U7ERN4"/>
<proteinExistence type="predicted"/>
<evidence type="ECO:0000259" key="3">
    <source>
        <dbReference type="PROSITE" id="PS50110"/>
    </source>
</evidence>
<feature type="modified residue" description="4-aspartylphosphate" evidence="2">
    <location>
        <position position="53"/>
    </location>
</feature>
<evidence type="ECO:0000313" key="5">
    <source>
        <dbReference type="Proteomes" id="UP000583387"/>
    </source>
</evidence>
<gene>
    <name evidence="4" type="primary">rssB_1</name>
    <name evidence="4" type="ORF">PSEWESI4_03276</name>
</gene>
<keyword evidence="5" id="KW-1185">Reference proteome</keyword>
<dbReference type="Pfam" id="PF00072">
    <property type="entry name" value="Response_reg"/>
    <property type="match status" value="1"/>
</dbReference>
<dbReference type="PANTHER" id="PTHR44591:SF3">
    <property type="entry name" value="RESPONSE REGULATORY DOMAIN-CONTAINING PROTEIN"/>
    <property type="match status" value="1"/>
</dbReference>
<reference evidence="4 5" key="1">
    <citation type="submission" date="2020-08" db="EMBL/GenBank/DDBJ databases">
        <authorList>
            <person name="Criscuolo A."/>
        </authorList>
    </citation>
    <scope>NUCLEOTIDE SEQUENCE [LARGE SCALE GENOMIC DNA]</scope>
    <source>
        <strain evidence="4">CIP111764</strain>
    </source>
</reference>
<dbReference type="CDD" id="cd00156">
    <property type="entry name" value="REC"/>
    <property type="match status" value="1"/>
</dbReference>
<dbReference type="InterPro" id="IPR050595">
    <property type="entry name" value="Bact_response_regulator"/>
</dbReference>
<dbReference type="Gene3D" id="3.40.50.2300">
    <property type="match status" value="1"/>
</dbReference>
<dbReference type="Proteomes" id="UP000583387">
    <property type="component" value="Unassembled WGS sequence"/>
</dbReference>
<dbReference type="PANTHER" id="PTHR44591">
    <property type="entry name" value="STRESS RESPONSE REGULATOR PROTEIN 1"/>
    <property type="match status" value="1"/>
</dbReference>